<accession>A0A8H5F0Y8</accession>
<protein>
    <recommendedName>
        <fullName evidence="3">DUF6534 domain-containing protein</fullName>
    </recommendedName>
</protein>
<dbReference type="PANTHER" id="PTHR40465">
    <property type="entry name" value="CHROMOSOME 1, WHOLE GENOME SHOTGUN SEQUENCE"/>
    <property type="match status" value="1"/>
</dbReference>
<feature type="transmembrane region" description="Helical" evidence="2">
    <location>
        <begin position="96"/>
        <end position="118"/>
    </location>
</feature>
<feature type="transmembrane region" description="Helical" evidence="2">
    <location>
        <begin position="213"/>
        <end position="234"/>
    </location>
</feature>
<evidence type="ECO:0000256" key="1">
    <source>
        <dbReference type="SAM" id="MobiDB-lite"/>
    </source>
</evidence>
<keyword evidence="6" id="KW-1185">Reference proteome</keyword>
<dbReference type="Proteomes" id="UP000567179">
    <property type="component" value="Unassembled WGS sequence"/>
</dbReference>
<feature type="transmembrane region" description="Helical" evidence="2">
    <location>
        <begin position="25"/>
        <end position="47"/>
    </location>
</feature>
<name>A0A8H5F0Y8_9AGAR</name>
<feature type="region of interest" description="Disordered" evidence="1">
    <location>
        <begin position="314"/>
        <end position="338"/>
    </location>
</feature>
<keyword evidence="2" id="KW-0812">Transmembrane</keyword>
<evidence type="ECO:0000313" key="4">
    <source>
        <dbReference type="EMBL" id="KAF5319270.1"/>
    </source>
</evidence>
<comment type="caution">
    <text evidence="5">The sequence shown here is derived from an EMBL/GenBank/DDBJ whole genome shotgun (WGS) entry which is preliminary data.</text>
</comment>
<dbReference type="Pfam" id="PF20152">
    <property type="entry name" value="DUF6534"/>
    <property type="match status" value="1"/>
</dbReference>
<feature type="domain" description="DUF6534" evidence="3">
    <location>
        <begin position="178"/>
        <end position="265"/>
    </location>
</feature>
<dbReference type="EMBL" id="JAACJJ010000029">
    <property type="protein sequence ID" value="KAF5319270.1"/>
    <property type="molecule type" value="Genomic_DNA"/>
</dbReference>
<keyword evidence="2" id="KW-0472">Membrane</keyword>
<organism evidence="5 6">
    <name type="scientific">Psilocybe cf. subviscida</name>
    <dbReference type="NCBI Taxonomy" id="2480587"/>
    <lineage>
        <taxon>Eukaryota</taxon>
        <taxon>Fungi</taxon>
        <taxon>Dikarya</taxon>
        <taxon>Basidiomycota</taxon>
        <taxon>Agaricomycotina</taxon>
        <taxon>Agaricomycetes</taxon>
        <taxon>Agaricomycetidae</taxon>
        <taxon>Agaricales</taxon>
        <taxon>Agaricineae</taxon>
        <taxon>Strophariaceae</taxon>
        <taxon>Psilocybe</taxon>
    </lineage>
</organism>
<feature type="transmembrane region" description="Helical" evidence="2">
    <location>
        <begin position="171"/>
        <end position="193"/>
    </location>
</feature>
<feature type="transmembrane region" description="Helical" evidence="2">
    <location>
        <begin position="240"/>
        <end position="262"/>
    </location>
</feature>
<dbReference type="PANTHER" id="PTHR40465:SF1">
    <property type="entry name" value="DUF6534 DOMAIN-CONTAINING PROTEIN"/>
    <property type="match status" value="1"/>
</dbReference>
<dbReference type="AlphaFoldDB" id="A0A8H5F0Y8"/>
<dbReference type="EMBL" id="JAACJJ010000029">
    <property type="protein sequence ID" value="KAF5319527.1"/>
    <property type="molecule type" value="Genomic_DNA"/>
</dbReference>
<evidence type="ECO:0000256" key="2">
    <source>
        <dbReference type="SAM" id="Phobius"/>
    </source>
</evidence>
<sequence length="338" mass="37063">MSSPPAPVLPQGGPLVDLSSTYGPILIGILFSAGLLGITINQAWTYYNNFPKDKPILKIIVYFVVFMEALRLGFAVHGIYYYLVAHWGNPLALANLVWTSQVLLIMSPLTEIVVRLYFSYRVWIMSQRNRYLTAILVTLSLTHLSTGAAAWRVSFENTAVQGHTILLQRLGFATLGLAIATDWCISLSLIYFLNRNRSGMSSTNSIINRIVFYTVNMGLITSCMDITILALTIWDPAQPHLYSIALLQVVANLYANSLLASLNSRIAWRTKPNANVAMSDFSAFEARSGHETESTAADLSSNGSKEKVQSGHVVSFGGAHPSSGKHGIEHSQSSGYEV</sequence>
<feature type="transmembrane region" description="Helical" evidence="2">
    <location>
        <begin position="130"/>
        <end position="151"/>
    </location>
</feature>
<dbReference type="OrthoDB" id="2535105at2759"/>
<gene>
    <name evidence="5" type="ORF">D9619_008293</name>
    <name evidence="4" type="ORF">D9619_008309</name>
</gene>
<evidence type="ECO:0000313" key="5">
    <source>
        <dbReference type="EMBL" id="KAF5319527.1"/>
    </source>
</evidence>
<evidence type="ECO:0000313" key="6">
    <source>
        <dbReference type="Proteomes" id="UP000567179"/>
    </source>
</evidence>
<proteinExistence type="predicted"/>
<keyword evidence="2" id="KW-1133">Transmembrane helix</keyword>
<reference evidence="5 6" key="1">
    <citation type="journal article" date="2020" name="ISME J.">
        <title>Uncovering the hidden diversity of litter-decomposition mechanisms in mushroom-forming fungi.</title>
        <authorList>
            <person name="Floudas D."/>
            <person name="Bentzer J."/>
            <person name="Ahren D."/>
            <person name="Johansson T."/>
            <person name="Persson P."/>
            <person name="Tunlid A."/>
        </authorList>
    </citation>
    <scope>NUCLEOTIDE SEQUENCE [LARGE SCALE GENOMIC DNA]</scope>
    <source>
        <strain evidence="5 6">CBS 101986</strain>
    </source>
</reference>
<dbReference type="InterPro" id="IPR045339">
    <property type="entry name" value="DUF6534"/>
</dbReference>
<feature type="transmembrane region" description="Helical" evidence="2">
    <location>
        <begin position="59"/>
        <end position="84"/>
    </location>
</feature>
<evidence type="ECO:0000259" key="3">
    <source>
        <dbReference type="Pfam" id="PF20152"/>
    </source>
</evidence>